<evidence type="ECO:0000256" key="1">
    <source>
        <dbReference type="ARBA" id="ARBA00004477"/>
    </source>
</evidence>
<evidence type="ECO:0000313" key="11">
    <source>
        <dbReference type="Proteomes" id="UP000492821"/>
    </source>
</evidence>
<keyword evidence="6 10" id="KW-1133">Transmembrane helix</keyword>
<keyword evidence="11" id="KW-1185">Reference proteome</keyword>
<dbReference type="GO" id="GO:0016125">
    <property type="term" value="P:sterol metabolic process"/>
    <property type="evidence" value="ECO:0007669"/>
    <property type="project" value="UniProtKB-UniRule"/>
</dbReference>
<name>A0A7E4VLW6_PANRE</name>
<comment type="similarity">
    <text evidence="2 10">Belongs to the ARV1 family.</text>
</comment>
<dbReference type="PANTHER" id="PTHR14467">
    <property type="entry name" value="ARV1"/>
    <property type="match status" value="1"/>
</dbReference>
<evidence type="ECO:0000256" key="4">
    <source>
        <dbReference type="ARBA" id="ARBA00022692"/>
    </source>
</evidence>
<dbReference type="GO" id="GO:0005794">
    <property type="term" value="C:Golgi apparatus"/>
    <property type="evidence" value="ECO:0007669"/>
    <property type="project" value="TreeGrafter"/>
</dbReference>
<feature type="transmembrane region" description="Helical" evidence="10">
    <location>
        <begin position="195"/>
        <end position="218"/>
    </location>
</feature>
<comment type="subcellular location">
    <subcellularLocation>
        <location evidence="1 10">Endoplasmic reticulum membrane</location>
        <topology evidence="1 10">Multi-pass membrane protein</topology>
    </subcellularLocation>
</comment>
<dbReference type="GO" id="GO:0032541">
    <property type="term" value="C:cortical endoplasmic reticulum"/>
    <property type="evidence" value="ECO:0007669"/>
    <property type="project" value="TreeGrafter"/>
</dbReference>
<evidence type="ECO:0000256" key="5">
    <source>
        <dbReference type="ARBA" id="ARBA00022824"/>
    </source>
</evidence>
<comment type="caution">
    <text evidence="10">Lacks conserved residue(s) required for the propagation of feature annotation.</text>
</comment>
<dbReference type="Proteomes" id="UP000492821">
    <property type="component" value="Unassembled WGS sequence"/>
</dbReference>
<dbReference type="InterPro" id="IPR007290">
    <property type="entry name" value="Arv1"/>
</dbReference>
<accession>A0A7E4VLW6</accession>
<dbReference type="Pfam" id="PF04161">
    <property type="entry name" value="Arv1"/>
    <property type="match status" value="1"/>
</dbReference>
<sequence>MAPVDSLYTEYSKDVIRITECKRCGKEADKYVEYDAVLIFNDLFLQYVAAYRHLLLNTTTELKTFARLGMIFGLADAYHKWINRRATLPSDSLFDLEWTFYESLFQSCAETWAFLLVAHGLSRLILRKETDQKRLGFLFYCSRTVVGFFGNVFVVFSIIWHLNQHFSYRILTTLFTFVTHVQVQRTLCSSMKLPIVILVVFVSKLASWAVGIVTGVAIQEVSRLYNLR</sequence>
<keyword evidence="5 10" id="KW-0256">Endoplasmic reticulum</keyword>
<dbReference type="AlphaFoldDB" id="A0A7E4VLW6"/>
<dbReference type="PANTHER" id="PTHR14467:SF0">
    <property type="entry name" value="PROTEIN ARV1"/>
    <property type="match status" value="1"/>
</dbReference>
<evidence type="ECO:0000256" key="7">
    <source>
        <dbReference type="ARBA" id="ARBA00023055"/>
    </source>
</evidence>
<dbReference type="WBParaSite" id="Pan_g22083.t1">
    <property type="protein sequence ID" value="Pan_g22083.t1"/>
    <property type="gene ID" value="Pan_g22083"/>
</dbReference>
<protein>
    <recommendedName>
        <fullName evidence="10">Protein ARV</fullName>
    </recommendedName>
</protein>
<reference evidence="11" key="1">
    <citation type="journal article" date="2013" name="Genetics">
        <title>The draft genome and transcriptome of Panagrellus redivivus are shaped by the harsh demands of a free-living lifestyle.</title>
        <authorList>
            <person name="Srinivasan J."/>
            <person name="Dillman A.R."/>
            <person name="Macchietto M.G."/>
            <person name="Heikkinen L."/>
            <person name="Lakso M."/>
            <person name="Fracchia K.M."/>
            <person name="Antoshechkin I."/>
            <person name="Mortazavi A."/>
            <person name="Wong G."/>
            <person name="Sternberg P.W."/>
        </authorList>
    </citation>
    <scope>NUCLEOTIDE SEQUENCE [LARGE SCALE GENOMIC DNA]</scope>
    <source>
        <strain evidence="11">MT8872</strain>
    </source>
</reference>
<reference evidence="12" key="2">
    <citation type="submission" date="2020-10" db="UniProtKB">
        <authorList>
            <consortium name="WormBaseParasite"/>
        </authorList>
    </citation>
    <scope>IDENTIFICATION</scope>
</reference>
<evidence type="ECO:0000256" key="9">
    <source>
        <dbReference type="ARBA" id="ARBA00023136"/>
    </source>
</evidence>
<keyword evidence="3 10" id="KW-0813">Transport</keyword>
<dbReference type="GO" id="GO:0097036">
    <property type="term" value="P:regulation of plasma membrane sterol distribution"/>
    <property type="evidence" value="ECO:0007669"/>
    <property type="project" value="UniProtKB-UniRule"/>
</dbReference>
<feature type="transmembrane region" description="Helical" evidence="10">
    <location>
        <begin position="137"/>
        <end position="160"/>
    </location>
</feature>
<comment type="function">
    <text evidence="10">Mediator of sterol homeostasis involved in sterol uptake, trafficking and distribution into membranes.</text>
</comment>
<proteinExistence type="inferred from homology"/>
<evidence type="ECO:0000256" key="3">
    <source>
        <dbReference type="ARBA" id="ARBA00022448"/>
    </source>
</evidence>
<dbReference type="GO" id="GO:0006665">
    <property type="term" value="P:sphingolipid metabolic process"/>
    <property type="evidence" value="ECO:0007669"/>
    <property type="project" value="TreeGrafter"/>
</dbReference>
<evidence type="ECO:0000256" key="10">
    <source>
        <dbReference type="RuleBase" id="RU368065"/>
    </source>
</evidence>
<dbReference type="GO" id="GO:0032366">
    <property type="term" value="P:intracellular sterol transport"/>
    <property type="evidence" value="ECO:0007669"/>
    <property type="project" value="UniProtKB-UniRule"/>
</dbReference>
<keyword evidence="7 10" id="KW-0445">Lipid transport</keyword>
<evidence type="ECO:0000256" key="2">
    <source>
        <dbReference type="ARBA" id="ARBA00009187"/>
    </source>
</evidence>
<keyword evidence="9 10" id="KW-0472">Membrane</keyword>
<keyword evidence="4 10" id="KW-0812">Transmembrane</keyword>
<keyword evidence="8 10" id="KW-0443">Lipid metabolism</keyword>
<dbReference type="GO" id="GO:0005789">
    <property type="term" value="C:endoplasmic reticulum membrane"/>
    <property type="evidence" value="ECO:0007669"/>
    <property type="project" value="UniProtKB-SubCell"/>
</dbReference>
<evidence type="ECO:0000256" key="8">
    <source>
        <dbReference type="ARBA" id="ARBA00023098"/>
    </source>
</evidence>
<evidence type="ECO:0000256" key="6">
    <source>
        <dbReference type="ARBA" id="ARBA00022989"/>
    </source>
</evidence>
<organism evidence="11 12">
    <name type="scientific">Panagrellus redivivus</name>
    <name type="common">Microworm</name>
    <dbReference type="NCBI Taxonomy" id="6233"/>
    <lineage>
        <taxon>Eukaryota</taxon>
        <taxon>Metazoa</taxon>
        <taxon>Ecdysozoa</taxon>
        <taxon>Nematoda</taxon>
        <taxon>Chromadorea</taxon>
        <taxon>Rhabditida</taxon>
        <taxon>Tylenchina</taxon>
        <taxon>Panagrolaimomorpha</taxon>
        <taxon>Panagrolaimoidea</taxon>
        <taxon>Panagrolaimidae</taxon>
        <taxon>Panagrellus</taxon>
    </lineage>
</organism>
<evidence type="ECO:0000313" key="12">
    <source>
        <dbReference type="WBParaSite" id="Pan_g22083.t1"/>
    </source>
</evidence>